<dbReference type="Gene3D" id="1.20.900.10">
    <property type="entry name" value="Dbl homology (DH) domain"/>
    <property type="match status" value="1"/>
</dbReference>
<feature type="region of interest" description="Disordered" evidence="12">
    <location>
        <begin position="317"/>
        <end position="358"/>
    </location>
</feature>
<keyword evidence="7" id="KW-0805">Transcription regulation</keyword>
<dbReference type="PANTHER" id="PTHR45845:SF5">
    <property type="entry name" value="RHO GUANINE NUCLEOTIDE EXCHANGE FACTOR 40"/>
    <property type="match status" value="1"/>
</dbReference>
<evidence type="ECO:0000256" key="5">
    <source>
        <dbReference type="ARBA" id="ARBA00022771"/>
    </source>
</evidence>
<organism evidence="16 17">
    <name type="scientific">Ophiophagus hannah</name>
    <name type="common">King cobra</name>
    <name type="synonym">Naja hannah</name>
    <dbReference type="NCBI Taxonomy" id="8665"/>
    <lineage>
        <taxon>Eukaryota</taxon>
        <taxon>Metazoa</taxon>
        <taxon>Chordata</taxon>
        <taxon>Craniata</taxon>
        <taxon>Vertebrata</taxon>
        <taxon>Euteleostomi</taxon>
        <taxon>Lepidosauria</taxon>
        <taxon>Squamata</taxon>
        <taxon>Bifurcata</taxon>
        <taxon>Unidentata</taxon>
        <taxon>Episquamata</taxon>
        <taxon>Toxicofera</taxon>
        <taxon>Serpentes</taxon>
        <taxon>Colubroidea</taxon>
        <taxon>Elapidae</taxon>
        <taxon>Elapinae</taxon>
        <taxon>Ophiophagus</taxon>
    </lineage>
</organism>
<feature type="non-terminal residue" evidence="16">
    <location>
        <position position="1"/>
    </location>
</feature>
<dbReference type="Gene3D" id="2.30.29.30">
    <property type="entry name" value="Pleckstrin-homology domain (PH domain)/Phosphotyrosine-binding domain (PTB)"/>
    <property type="match status" value="1"/>
</dbReference>
<feature type="domain" description="C2H2-type" evidence="15">
    <location>
        <begin position="1796"/>
        <end position="1824"/>
    </location>
</feature>
<dbReference type="InterPro" id="IPR000219">
    <property type="entry name" value="DH_dom"/>
</dbReference>
<dbReference type="Pfam" id="PF00621">
    <property type="entry name" value="RhoGEF"/>
    <property type="match status" value="1"/>
</dbReference>
<name>V8NQK1_OPHHA</name>
<evidence type="ECO:0000256" key="1">
    <source>
        <dbReference type="ARBA" id="ARBA00004123"/>
    </source>
</evidence>
<feature type="domain" description="C2H2-type" evidence="15">
    <location>
        <begin position="1913"/>
        <end position="1940"/>
    </location>
</feature>
<evidence type="ECO:0000259" key="15">
    <source>
        <dbReference type="PROSITE" id="PS50157"/>
    </source>
</evidence>
<dbReference type="InterPro" id="IPR055251">
    <property type="entry name" value="SOS1_NGEF_PH"/>
</dbReference>
<reference evidence="16 17" key="1">
    <citation type="journal article" date="2013" name="Proc. Natl. Acad. Sci. U.S.A.">
        <title>The king cobra genome reveals dynamic gene evolution and adaptation in the snake venom system.</title>
        <authorList>
            <person name="Vonk F.J."/>
            <person name="Casewell N.R."/>
            <person name="Henkel C.V."/>
            <person name="Heimberg A.M."/>
            <person name="Jansen H.J."/>
            <person name="McCleary R.J."/>
            <person name="Kerkkamp H.M."/>
            <person name="Vos R.A."/>
            <person name="Guerreiro I."/>
            <person name="Calvete J.J."/>
            <person name="Wuster W."/>
            <person name="Woods A.E."/>
            <person name="Logan J.M."/>
            <person name="Harrison R.A."/>
            <person name="Castoe T.A."/>
            <person name="de Koning A.P."/>
            <person name="Pollock D.D."/>
            <person name="Yandell M."/>
            <person name="Calderon D."/>
            <person name="Renjifo C."/>
            <person name="Currier R.B."/>
            <person name="Salgado D."/>
            <person name="Pla D."/>
            <person name="Sanz L."/>
            <person name="Hyder A.S."/>
            <person name="Ribeiro J.M."/>
            <person name="Arntzen J.W."/>
            <person name="van den Thillart G.E."/>
            <person name="Boetzer M."/>
            <person name="Pirovano W."/>
            <person name="Dirks R.P."/>
            <person name="Spaink H.P."/>
            <person name="Duboule D."/>
            <person name="McGlinn E."/>
            <person name="Kini R.M."/>
            <person name="Richardson M.K."/>
        </authorList>
    </citation>
    <scope>NUCLEOTIDE SEQUENCE</scope>
    <source>
        <tissue evidence="16">Blood</tissue>
    </source>
</reference>
<comment type="similarity">
    <text evidence="2">Belongs to the krueppel C2H2-type zinc-finger protein family.</text>
</comment>
<feature type="region of interest" description="Disordered" evidence="12">
    <location>
        <begin position="1477"/>
        <end position="1508"/>
    </location>
</feature>
<evidence type="ECO:0000256" key="12">
    <source>
        <dbReference type="SAM" id="MobiDB-lite"/>
    </source>
</evidence>
<evidence type="ECO:0000259" key="14">
    <source>
        <dbReference type="PROSITE" id="PS50010"/>
    </source>
</evidence>
<comment type="subcellular location">
    <subcellularLocation>
        <location evidence="1">Nucleus</location>
    </subcellularLocation>
</comment>
<feature type="compositionally biased region" description="Acidic residues" evidence="12">
    <location>
        <begin position="2506"/>
        <end position="2515"/>
    </location>
</feature>
<feature type="compositionally biased region" description="Polar residues" evidence="12">
    <location>
        <begin position="973"/>
        <end position="986"/>
    </location>
</feature>
<dbReference type="Pfam" id="PF22697">
    <property type="entry name" value="SOS1_NGEF_PH"/>
    <property type="match status" value="1"/>
</dbReference>
<dbReference type="GO" id="GO:0005085">
    <property type="term" value="F:guanyl-nucleotide exchange factor activity"/>
    <property type="evidence" value="ECO:0007669"/>
    <property type="project" value="InterPro"/>
</dbReference>
<dbReference type="PROSITE" id="PS50010">
    <property type="entry name" value="DH_2"/>
    <property type="match status" value="1"/>
</dbReference>
<dbReference type="Pfam" id="PF00096">
    <property type="entry name" value="zf-C2H2"/>
    <property type="match status" value="3"/>
</dbReference>
<evidence type="ECO:0000256" key="2">
    <source>
        <dbReference type="ARBA" id="ARBA00006991"/>
    </source>
</evidence>
<comment type="caution">
    <text evidence="16">The sequence shown here is derived from an EMBL/GenBank/DDBJ whole genome shotgun (WGS) entry which is preliminary data.</text>
</comment>
<feature type="compositionally biased region" description="Basic residues" evidence="12">
    <location>
        <begin position="421"/>
        <end position="433"/>
    </location>
</feature>
<feature type="compositionally biased region" description="Basic and acidic residues" evidence="12">
    <location>
        <begin position="485"/>
        <end position="509"/>
    </location>
</feature>
<dbReference type="GO" id="GO:0003677">
    <property type="term" value="F:DNA binding"/>
    <property type="evidence" value="ECO:0007669"/>
    <property type="project" value="UniProtKB-KW"/>
</dbReference>
<feature type="compositionally biased region" description="Low complexity" evidence="12">
    <location>
        <begin position="555"/>
        <end position="564"/>
    </location>
</feature>
<feature type="domain" description="C2H2-type" evidence="15">
    <location>
        <begin position="1695"/>
        <end position="1722"/>
    </location>
</feature>
<proteinExistence type="inferred from homology"/>
<feature type="region of interest" description="Disordered" evidence="12">
    <location>
        <begin position="2490"/>
        <end position="2554"/>
    </location>
</feature>
<feature type="region of interest" description="Disordered" evidence="12">
    <location>
        <begin position="2449"/>
        <end position="2477"/>
    </location>
</feature>
<evidence type="ECO:0000256" key="4">
    <source>
        <dbReference type="ARBA" id="ARBA00022737"/>
    </source>
</evidence>
<dbReference type="GO" id="GO:0008270">
    <property type="term" value="F:zinc ion binding"/>
    <property type="evidence" value="ECO:0007669"/>
    <property type="project" value="UniProtKB-KW"/>
</dbReference>
<evidence type="ECO:0000259" key="13">
    <source>
        <dbReference type="PROSITE" id="PS50003"/>
    </source>
</evidence>
<accession>V8NQK1</accession>
<feature type="region of interest" description="Disordered" evidence="12">
    <location>
        <begin position="1839"/>
        <end position="1880"/>
    </location>
</feature>
<dbReference type="SUPFAM" id="SSF48065">
    <property type="entry name" value="DBL homology domain (DH-domain)"/>
    <property type="match status" value="1"/>
</dbReference>
<feature type="compositionally biased region" description="Basic and acidic residues" evidence="12">
    <location>
        <begin position="946"/>
        <end position="957"/>
    </location>
</feature>
<feature type="domain" description="PH" evidence="13">
    <location>
        <begin position="1322"/>
        <end position="1426"/>
    </location>
</feature>
<evidence type="ECO:0000256" key="8">
    <source>
        <dbReference type="ARBA" id="ARBA00023125"/>
    </source>
</evidence>
<dbReference type="FunFam" id="3.30.160.60:FF:000322">
    <property type="entry name" value="GDNF-inducible zinc finger protein 1"/>
    <property type="match status" value="1"/>
</dbReference>
<feature type="compositionally biased region" description="Polar residues" evidence="12">
    <location>
        <begin position="1499"/>
        <end position="1508"/>
    </location>
</feature>
<dbReference type="PANTHER" id="PTHR45845">
    <property type="entry name" value="RHO GUANINE NUCLEOTIDE EXCHANGE FACTOR-RELATED"/>
    <property type="match status" value="1"/>
</dbReference>
<evidence type="ECO:0000256" key="11">
    <source>
        <dbReference type="PROSITE-ProRule" id="PRU00042"/>
    </source>
</evidence>
<dbReference type="SMART" id="SM00355">
    <property type="entry name" value="ZnF_C2H2"/>
    <property type="match status" value="9"/>
</dbReference>
<protein>
    <submittedName>
        <fullName evidence="16">Rho guanine nucleotide exchange factor 40</fullName>
    </submittedName>
</protein>
<sequence>MTSCSLLQALGGSCPPLTYSLFLQEPEPVEECVQSTLAALYPPFEATAPTLLSQVFEVLERTYQHDALRYTLDFLVPAKHILARIQSEACAQYSGFVFCHEGWPLCLHEKVLVQLGSLPWQHLCPGDFYLQVVPHRECAPRLVLKCLSLEGRGVQELPVSPDSYRFLFTIEWLNGINKERRVGRLERCLLAAGEKVLSLPWAELVYPQFVHKDGFIVGQHCPTDLTPEVLGARSPGDGRHSGGENRESEGEYVHLLEVSPTLHQTPRIPQPCSAQIQTMPARKGHSKNRNRRHRAWLHHKSGCGENFALRQTCKTEEAEKSSQEKGIQDEKVAQLRSNPSPALDPVLETPGTVGNLNPKQLEETLDPVETKPPPILSSSDGVAEDTVLGKEELLESIPQDPTPPKEDSKERLSPALATPKRTTKGNRRKKKGAGKGAGGRIKQGTDSANQETESSDLKMGAEKEEACTGPGEQDSETGSVYVSTRDPDSIKVSRVDITECDDSQEKDRITGNQSLETRGEGANNKDLAVSTGDCIAGATEPEDSTGKCTIDDNEGSSGEGNMEGPKLNTEEPNVKPKTSEPRIGSEEVSVQEKEADISEDQCMVEQDLDSKEPGLTDLPKKNELASVDGKEEAKDIAADQAPGEVQNSILPTVARLGESVNWNLLQSGVFALTGKSLNDNHLEMLKQSDEIEMHPAKTISGELEKVLQVANLANLMLKRRQLYISCFLHLCCRQELKILGLTVLLDLSHVDDWAFQAPVLLPALRAFQETAPTPISQLLVILPSDDRFVPHEEELTLEPVVEIRLLLLHELPHYVALDQLTPALGGTLSYSPPKWVREHQALEQLQDLCCAVLQTVCEASDHLNTVGTASNQEQIFFFMLCCPKVIFSPSCSMQAVDTTRLYQEVDEALHGLVQLSNRCLELLQQEKKNMQVQQEGKTCLQPGDSSVEKKREGERPAEGLAEGTSLEKKLLQNPRSSGKSQVTPEDSSVPRVRARACSISAAAASSSPKHGLLLGSKFGSSCSLTSLFQPLTSPKGSPFCSPARSNALDSRKKSQGPLNTSKTPASPANNLALRALSDPGRPSVHIRGLEVSSRELADRSCSPREHVLLGRSRTHVAEAPWGATPRMERRRCLGVQQQLLVELLECEREYVGALTQPLSLSQEPGGQAWTAELRCLGSALRATRDRLLAFHSSCLLSELEGCMSHPSRTGSCFLRHREELQLYATYAKDHHKFQAALALLRSTGKKGLMEPREDGQIAYTLQVPLEQLERYRRFLGELLHECELEQGPDRQALQEAQQLLEAQEQRGRDLLAIEQIRGCEIKLSEQGTLLQHGELILLSGRRKCQRHVFLFEQLLLFTKCKGTEGGYVCKHALQTASMGLTESVGSSGLRFELWFGRGSSRQAYTLQAASAEVKHQWTNIIAQLLWKQAAQPTVSMSLSSCPSQRLAPLGLGPGPPPGLSLPGHFEEEEWDLDVKPIPRAHTSGSEGASPTHHEPLRQGRSSLPGSSSALGHHQSSCCNTVNNLMPPSIVDCEFHHLLLMLIGADESRNGTYLQEINVGCGACIGNSFLQEAMDGKIQFLGTLGTGQFEILAKTWELGHKCVFVTKVQAARIPEIFCEHLEIEIQMNIIVKMTLCLRRNGGADYQLPSANSASVALPSPSSSSSDEADIMAFNGELDLQHYSNGPGGSGGEARPYPCPICGKRFRFNSILALHTRIHTSSYPLTCPYCGHQAGQRASLRLHLRSHCPEAQTRLSHQSRLLLELEERALLRGQEEKKEEEEEEEMAAPIPPRPLPTFHCSFCKGKFRTAGERERHLRILHQPYKCGQCSFAATQESELQWHNQQAHNTPAAWTPTPPAPVPTTTAPPTPPASTPTPSSSASTPTEFRCQVCGQAFTQSWFLKGHMRKHKDSFDHKCQVCGRGFKEPWFLKNHMKVHLSKLGLQSEQRGPGRSAQSLLVGCEALYPSLLSPRPTDKASTGTFLGYSDASCAERLQATARAVESSQQWRERSYVVGSKLVREDSGGNHRCPDCNRTFGTFQQMALHRQSHLSREREWNKGQSLGSHLLSGHWLPTNVRASTAANTSSALLTQKEKGKNTGSVTLGWIPTRHWERLSILWKVFQIFPPSQSSPPCPHSAARGQTRPGEWPADDRLAGAVLTCLLLPPTCSSHWPHPSLPAGAACGQTWPGEQPADERLAGAVLMCLLLPLPCSLRWPRTSLPVGAACGQTRPGERTADERLAGAVLMCLLLPPPCSLRWPHTSLPVGAACGQTRPGEQPADEWLAGVLTCERPYKCPHCDYAGTQSGSLKYHLQRHHREQKNAAAAAAAVATMEQCHMPLAPTAVPAFPPTQLTKSHGSFLPLGGVGAARSRQSRRKSLLNGKADFQPLDLSLRPALAGGALHRCQFCPFATSAPELMELHLQVHHSRKTRTRRCSHTAPKAQVMLEEEIVELKDPESPNPKGEISKTHNFWSSEDQEDSRCLKMLQGKPSSEGAIIASLSSEAALNQQEWEENLSQDSEEPKPEKELSGPLAPKGPHQEASKTGQGLVELQLEPVQA</sequence>
<feature type="compositionally biased region" description="Low complexity" evidence="12">
    <location>
        <begin position="2490"/>
        <end position="2502"/>
    </location>
</feature>
<dbReference type="SUPFAM" id="SSF57667">
    <property type="entry name" value="beta-beta-alpha zinc fingers"/>
    <property type="match status" value="3"/>
</dbReference>
<dbReference type="GO" id="GO:0005634">
    <property type="term" value="C:nucleus"/>
    <property type="evidence" value="ECO:0007669"/>
    <property type="project" value="UniProtKB-SubCell"/>
</dbReference>
<dbReference type="Gene3D" id="3.30.160.60">
    <property type="entry name" value="Classic Zinc Finger"/>
    <property type="match status" value="4"/>
</dbReference>
<dbReference type="GO" id="GO:0006357">
    <property type="term" value="P:regulation of transcription by RNA polymerase II"/>
    <property type="evidence" value="ECO:0007669"/>
    <property type="project" value="UniProtKB-ARBA"/>
</dbReference>
<evidence type="ECO:0000256" key="10">
    <source>
        <dbReference type="ARBA" id="ARBA00023242"/>
    </source>
</evidence>
<evidence type="ECO:0000256" key="3">
    <source>
        <dbReference type="ARBA" id="ARBA00022723"/>
    </source>
</evidence>
<dbReference type="OrthoDB" id="6152532at2759"/>
<keyword evidence="3" id="KW-0479">Metal-binding</keyword>
<dbReference type="SUPFAM" id="SSF50729">
    <property type="entry name" value="PH domain-like"/>
    <property type="match status" value="1"/>
</dbReference>
<keyword evidence="8" id="KW-0238">DNA-binding</keyword>
<feature type="domain" description="C2H2-type" evidence="15">
    <location>
        <begin position="2025"/>
        <end position="2052"/>
    </location>
</feature>
<dbReference type="Proteomes" id="UP000018936">
    <property type="component" value="Unassembled WGS sequence"/>
</dbReference>
<evidence type="ECO:0000256" key="6">
    <source>
        <dbReference type="ARBA" id="ARBA00022833"/>
    </source>
</evidence>
<evidence type="ECO:0000313" key="16">
    <source>
        <dbReference type="EMBL" id="ETE64524.1"/>
    </source>
</evidence>
<keyword evidence="17" id="KW-1185">Reference proteome</keyword>
<dbReference type="EMBL" id="AZIM01002211">
    <property type="protein sequence ID" value="ETE64524.1"/>
    <property type="molecule type" value="Genomic_DNA"/>
</dbReference>
<feature type="region of interest" description="Disordered" evidence="12">
    <location>
        <begin position="1033"/>
        <end position="1068"/>
    </location>
</feature>
<dbReference type="InterPro" id="IPR001849">
    <property type="entry name" value="PH_domain"/>
</dbReference>
<keyword evidence="6" id="KW-0862">Zinc</keyword>
<dbReference type="FunFam" id="3.30.160.60:FF:000075">
    <property type="entry name" value="Putative zinc finger protein 536"/>
    <property type="match status" value="1"/>
</dbReference>
<keyword evidence="10" id="KW-0539">Nucleus</keyword>
<gene>
    <name evidence="16" type="primary">ARHGEF40</name>
    <name evidence="16" type="ORF">L345_09707</name>
</gene>
<feature type="compositionally biased region" description="Pro residues" evidence="12">
    <location>
        <begin position="1853"/>
        <end position="1872"/>
    </location>
</feature>
<feature type="domain" description="DH" evidence="14">
    <location>
        <begin position="1135"/>
        <end position="1310"/>
    </location>
</feature>
<evidence type="ECO:0000256" key="7">
    <source>
        <dbReference type="ARBA" id="ARBA00023015"/>
    </source>
</evidence>
<dbReference type="PROSITE" id="PS00028">
    <property type="entry name" value="ZINC_FINGER_C2H2_1"/>
    <property type="match status" value="5"/>
</dbReference>
<keyword evidence="4" id="KW-0677">Repeat</keyword>
<feature type="compositionally biased region" description="Basic and acidic residues" evidence="12">
    <location>
        <begin position="455"/>
        <end position="466"/>
    </location>
</feature>
<dbReference type="InterPro" id="IPR013087">
    <property type="entry name" value="Znf_C2H2_type"/>
</dbReference>
<feature type="domain" description="C2H2-type" evidence="15">
    <location>
        <begin position="2290"/>
        <end position="2317"/>
    </location>
</feature>
<dbReference type="FunFam" id="3.30.160.60:FF:001038">
    <property type="entry name" value="Zinc finger protein 217"/>
    <property type="match status" value="1"/>
</dbReference>
<feature type="compositionally biased region" description="Basic and acidic residues" evidence="12">
    <location>
        <begin position="568"/>
        <end position="595"/>
    </location>
</feature>
<evidence type="ECO:0000256" key="9">
    <source>
        <dbReference type="ARBA" id="ARBA00023163"/>
    </source>
</evidence>
<keyword evidence="5 11" id="KW-0863">Zinc-finger</keyword>
<evidence type="ECO:0000313" key="17">
    <source>
        <dbReference type="Proteomes" id="UP000018936"/>
    </source>
</evidence>
<feature type="compositionally biased region" description="Basic and acidic residues" evidence="12">
    <location>
        <begin position="317"/>
        <end position="333"/>
    </location>
</feature>
<dbReference type="InterPro" id="IPR052231">
    <property type="entry name" value="Rho_GEF_signaling-related"/>
</dbReference>
<dbReference type="SMART" id="SM00233">
    <property type="entry name" value="PH"/>
    <property type="match status" value="1"/>
</dbReference>
<feature type="compositionally biased region" description="Basic and acidic residues" evidence="12">
    <location>
        <begin position="403"/>
        <end position="412"/>
    </location>
</feature>
<feature type="region of interest" description="Disordered" evidence="12">
    <location>
        <begin position="933"/>
        <end position="991"/>
    </location>
</feature>
<dbReference type="InterPro" id="IPR035899">
    <property type="entry name" value="DBL_dom_sf"/>
</dbReference>
<dbReference type="PROSITE" id="PS50157">
    <property type="entry name" value="ZINC_FINGER_C2H2_2"/>
    <property type="match status" value="7"/>
</dbReference>
<feature type="domain" description="C2H2-type" evidence="15">
    <location>
        <begin position="1885"/>
        <end position="1912"/>
    </location>
</feature>
<dbReference type="PROSITE" id="PS50003">
    <property type="entry name" value="PH_DOMAIN"/>
    <property type="match status" value="1"/>
</dbReference>
<keyword evidence="9" id="KW-0804">Transcription</keyword>
<dbReference type="InterPro" id="IPR036236">
    <property type="entry name" value="Znf_C2H2_sf"/>
</dbReference>
<dbReference type="InterPro" id="IPR011993">
    <property type="entry name" value="PH-like_dom_sf"/>
</dbReference>
<feature type="compositionally biased region" description="Polar residues" evidence="12">
    <location>
        <begin position="1056"/>
        <end position="1068"/>
    </location>
</feature>
<feature type="region of interest" description="Disordered" evidence="12">
    <location>
        <begin position="394"/>
        <end position="595"/>
    </location>
</feature>
<feature type="domain" description="C2H2-type" evidence="15">
    <location>
        <begin position="1723"/>
        <end position="1750"/>
    </location>
</feature>